<evidence type="ECO:0000259" key="2">
    <source>
        <dbReference type="Pfam" id="PF07331"/>
    </source>
</evidence>
<organism evidence="3 4">
    <name type="scientific">Paracoccus litorisediminis</name>
    <dbReference type="NCBI Taxonomy" id="2006130"/>
    <lineage>
        <taxon>Bacteria</taxon>
        <taxon>Pseudomonadati</taxon>
        <taxon>Pseudomonadota</taxon>
        <taxon>Alphaproteobacteria</taxon>
        <taxon>Rhodobacterales</taxon>
        <taxon>Paracoccaceae</taxon>
        <taxon>Paracoccus</taxon>
    </lineage>
</organism>
<protein>
    <submittedName>
        <fullName evidence="3">Tripartite tricarboxylate transporter TctB family protein</fullName>
    </submittedName>
</protein>
<keyword evidence="4" id="KW-1185">Reference proteome</keyword>
<dbReference type="OrthoDB" id="5186924at2"/>
<feature type="transmembrane region" description="Helical" evidence="1">
    <location>
        <begin position="122"/>
        <end position="147"/>
    </location>
</feature>
<accession>A0A844HPS6</accession>
<dbReference type="EMBL" id="WMIG01000007">
    <property type="protein sequence ID" value="MTH60357.1"/>
    <property type="molecule type" value="Genomic_DNA"/>
</dbReference>
<dbReference type="AlphaFoldDB" id="A0A844HPS6"/>
<feature type="transmembrane region" description="Helical" evidence="1">
    <location>
        <begin position="42"/>
        <end position="63"/>
    </location>
</feature>
<proteinExistence type="predicted"/>
<dbReference type="InterPro" id="IPR009936">
    <property type="entry name" value="DUF1468"/>
</dbReference>
<evidence type="ECO:0000313" key="3">
    <source>
        <dbReference type="EMBL" id="MTH60357.1"/>
    </source>
</evidence>
<sequence length="153" mass="16255">MKSTYQTKDFWAGCVYVAIGLAAILIAQDYKMGTAARMGAGYFPRVLSGLLMLIGLASILRAFLQPGERVERIQLRPMLLIVGSTLIFAASVRYLGTVIAVPLMGLLAASASRMFRITVPALVGLALLTAFCTIVFQMGLGVPLPILGSLFGG</sequence>
<dbReference type="Pfam" id="PF07331">
    <property type="entry name" value="TctB"/>
    <property type="match status" value="1"/>
</dbReference>
<feature type="domain" description="DUF1468" evidence="2">
    <location>
        <begin position="11"/>
        <end position="145"/>
    </location>
</feature>
<keyword evidence="1" id="KW-0472">Membrane</keyword>
<keyword evidence="1" id="KW-0812">Transmembrane</keyword>
<reference evidence="3 4" key="1">
    <citation type="submission" date="2019-11" db="EMBL/GenBank/DDBJ databases">
        <authorList>
            <person name="Dong K."/>
        </authorList>
    </citation>
    <scope>NUCLEOTIDE SEQUENCE [LARGE SCALE GENOMIC DNA]</scope>
    <source>
        <strain evidence="3 4">NBRC 112902</strain>
    </source>
</reference>
<comment type="caution">
    <text evidence="3">The sequence shown here is derived from an EMBL/GenBank/DDBJ whole genome shotgun (WGS) entry which is preliminary data.</text>
</comment>
<feature type="transmembrane region" description="Helical" evidence="1">
    <location>
        <begin position="12"/>
        <end position="30"/>
    </location>
</feature>
<dbReference type="Proteomes" id="UP000449846">
    <property type="component" value="Unassembled WGS sequence"/>
</dbReference>
<evidence type="ECO:0000256" key="1">
    <source>
        <dbReference type="SAM" id="Phobius"/>
    </source>
</evidence>
<evidence type="ECO:0000313" key="4">
    <source>
        <dbReference type="Proteomes" id="UP000449846"/>
    </source>
</evidence>
<name>A0A844HPS6_9RHOB</name>
<dbReference type="RefSeq" id="WP_155040299.1">
    <property type="nucleotide sequence ID" value="NZ_JBHGCD010000015.1"/>
</dbReference>
<gene>
    <name evidence="3" type="ORF">GL300_14165</name>
</gene>
<keyword evidence="1" id="KW-1133">Transmembrane helix</keyword>